<reference evidence="2 3" key="1">
    <citation type="submission" date="2016-07" db="EMBL/GenBank/DDBJ databases">
        <authorList>
            <consortium name="Pathogen Informatics"/>
        </authorList>
    </citation>
    <scope>NUCLEOTIDE SEQUENCE [LARGE SCALE GENOMIC DNA]</scope>
</reference>
<sequence>MKLIRNLGHYYVDDNYFDPTFERCDILYNWLYHSSKNEKNLDDIIEKCFIDYKDQMNGKNRDCKCSYDSYKNMYLDPMKINILKIFNNNIEILRQILIGTDDSKKTLCGKFVCKCLKIYKDMNETYCFTHGEQSPKQKNTCLELYLFSSAYNIFHNMLVGIDPKIPSIYETKKEILDKCEPYENTPANFMLADGNSHGHQHSREDQGRTGPSFSGDINGENKRSSASSTVSTALGTVAGASSLLALLYKFSPGRNWIRSGFRGGRSRINSNLYAEGPSELLFDGMENNGFNSYSIGYEAI</sequence>
<feature type="region of interest" description="Disordered" evidence="1">
    <location>
        <begin position="190"/>
        <end position="224"/>
    </location>
</feature>
<accession>A0A1G4GS95</accession>
<proteinExistence type="predicted"/>
<gene>
    <name evidence="2" type="ORF">PVT01_030026800</name>
</gene>
<organism evidence="2 3">
    <name type="scientific">Plasmodium vivax</name>
    <name type="common">malaria parasite P. vivax</name>
    <dbReference type="NCBI Taxonomy" id="5855"/>
    <lineage>
        <taxon>Eukaryota</taxon>
        <taxon>Sar</taxon>
        <taxon>Alveolata</taxon>
        <taxon>Apicomplexa</taxon>
        <taxon>Aconoidasida</taxon>
        <taxon>Haemosporida</taxon>
        <taxon>Plasmodiidae</taxon>
        <taxon>Plasmodium</taxon>
        <taxon>Plasmodium (Plasmodium)</taxon>
    </lineage>
</organism>
<dbReference type="VEuPathDB" id="PlasmoDB:PVW1_100023500"/>
<dbReference type="VEuPathDB" id="PlasmoDB:PVPAM_000029800"/>
<evidence type="ECO:0008006" key="4">
    <source>
        <dbReference type="Google" id="ProtNLM"/>
    </source>
</evidence>
<evidence type="ECO:0000313" key="2">
    <source>
        <dbReference type="EMBL" id="SCO65453.1"/>
    </source>
</evidence>
<evidence type="ECO:0000313" key="3">
    <source>
        <dbReference type="Proteomes" id="UP000196402"/>
    </source>
</evidence>
<name>A0A1G4GS95_PLAVI</name>
<dbReference type="EMBL" id="LT615241">
    <property type="protein sequence ID" value="SCO65453.1"/>
    <property type="molecule type" value="Genomic_DNA"/>
</dbReference>
<dbReference type="AlphaFoldDB" id="A0A1G4GS95"/>
<evidence type="ECO:0000256" key="1">
    <source>
        <dbReference type="SAM" id="MobiDB-lite"/>
    </source>
</evidence>
<protein>
    <recommendedName>
        <fullName evidence="4">VIR protein</fullName>
    </recommendedName>
</protein>
<dbReference type="Proteomes" id="UP000196402">
    <property type="component" value="Chromosome 3"/>
</dbReference>